<evidence type="ECO:0000313" key="17">
    <source>
        <dbReference type="Proteomes" id="UP000186777"/>
    </source>
</evidence>
<evidence type="ECO:0000256" key="7">
    <source>
        <dbReference type="ARBA" id="ARBA00022664"/>
    </source>
</evidence>
<dbReference type="SUPFAM" id="SSF69065">
    <property type="entry name" value="RNase III domain-like"/>
    <property type="match status" value="1"/>
</dbReference>
<dbReference type="Gene3D" id="3.30.160.20">
    <property type="match status" value="1"/>
</dbReference>
<dbReference type="GO" id="GO:0006364">
    <property type="term" value="P:rRNA processing"/>
    <property type="evidence" value="ECO:0007669"/>
    <property type="project" value="UniProtKB-UniRule"/>
</dbReference>
<dbReference type="Pfam" id="PF14622">
    <property type="entry name" value="Ribonucleas_3_3"/>
    <property type="match status" value="1"/>
</dbReference>
<feature type="active site" evidence="15">
    <location>
        <position position="128"/>
    </location>
</feature>
<evidence type="ECO:0000256" key="3">
    <source>
        <dbReference type="ARBA" id="ARBA00010183"/>
    </source>
</evidence>
<dbReference type="RefSeq" id="WP_210684013.1">
    <property type="nucleotide sequence ID" value="NZ_CAJLOJ010000005.1"/>
</dbReference>
<keyword evidence="7 15" id="KW-0507">mRNA processing</keyword>
<evidence type="ECO:0000256" key="8">
    <source>
        <dbReference type="ARBA" id="ARBA00022694"/>
    </source>
</evidence>
<dbReference type="Gene3D" id="1.10.1520.10">
    <property type="entry name" value="Ribonuclease III domain"/>
    <property type="match status" value="1"/>
</dbReference>
<comment type="subunit">
    <text evidence="4 15">Homodimer.</text>
</comment>
<dbReference type="SMART" id="SM00535">
    <property type="entry name" value="RIBOc"/>
    <property type="match status" value="1"/>
</dbReference>
<dbReference type="GO" id="GO:0042802">
    <property type="term" value="F:identical protein binding"/>
    <property type="evidence" value="ECO:0007669"/>
    <property type="project" value="UniProtKB-ARBA"/>
</dbReference>
<evidence type="ECO:0000313" key="16">
    <source>
        <dbReference type="EMBL" id="OLA39069.1"/>
    </source>
</evidence>
<dbReference type="GO" id="GO:0008033">
    <property type="term" value="P:tRNA processing"/>
    <property type="evidence" value="ECO:0007669"/>
    <property type="project" value="UniProtKB-KW"/>
</dbReference>
<dbReference type="HAMAP" id="MF_00104">
    <property type="entry name" value="RNase_III"/>
    <property type="match status" value="1"/>
</dbReference>
<keyword evidence="9 15" id="KW-0540">Nuclease</keyword>
<dbReference type="GO" id="GO:0019843">
    <property type="term" value="F:rRNA binding"/>
    <property type="evidence" value="ECO:0007669"/>
    <property type="project" value="UniProtKB-KW"/>
</dbReference>
<dbReference type="GO" id="GO:0004525">
    <property type="term" value="F:ribonuclease III activity"/>
    <property type="evidence" value="ECO:0007669"/>
    <property type="project" value="UniProtKB-UniRule"/>
</dbReference>
<keyword evidence="11 15" id="KW-0255">Endonuclease</keyword>
<evidence type="ECO:0000256" key="1">
    <source>
        <dbReference type="ARBA" id="ARBA00000109"/>
    </source>
</evidence>
<dbReference type="CDD" id="cd10845">
    <property type="entry name" value="DSRM_RNAse_III_family"/>
    <property type="match status" value="1"/>
</dbReference>
<sequence>MQEKRTQQLQSFCQGLGIHMHDLELLDMALTHTSYAHEAKQYPKPHHNERIEFLGDSVLSVIVSTYMYKNFPDLAEGQLTKLRAYLVCEGSLYEYAKKIHLGDYLQLGKGEELSGGRERPSILADAFESVLGAIYLDQGFEVVQTYLLGMMQSEIDFICRHGIFNDYKTRLQEYLQRDGDADIHYVLLGSTGPEHNKVFTSQVMLGNTVIGEGSGRTKKDSEQHAAKQALAQLHVRNQE</sequence>
<dbReference type="InterPro" id="IPR011907">
    <property type="entry name" value="RNase_III"/>
</dbReference>
<dbReference type="FunFam" id="3.30.160.20:FF:000003">
    <property type="entry name" value="Ribonuclease 3"/>
    <property type="match status" value="1"/>
</dbReference>
<keyword evidence="8 15" id="KW-0819">tRNA processing</keyword>
<evidence type="ECO:0000256" key="14">
    <source>
        <dbReference type="ARBA" id="ARBA00022884"/>
    </source>
</evidence>
<name>A0A1Q6R9P3_9FIRM</name>
<keyword evidence="15" id="KW-0699">rRNA-binding</keyword>
<dbReference type="InterPro" id="IPR000999">
    <property type="entry name" value="RNase_III_dom"/>
</dbReference>
<dbReference type="Pfam" id="PF00035">
    <property type="entry name" value="dsrm"/>
    <property type="match status" value="1"/>
</dbReference>
<keyword evidence="13 15" id="KW-0460">Magnesium</keyword>
<evidence type="ECO:0000256" key="15">
    <source>
        <dbReference type="HAMAP-Rule" id="MF_00104"/>
    </source>
</evidence>
<dbReference type="InterPro" id="IPR036389">
    <property type="entry name" value="RNase_III_sf"/>
</dbReference>
<feature type="active site" evidence="15">
    <location>
        <position position="56"/>
    </location>
</feature>
<keyword evidence="14 15" id="KW-0694">RNA-binding</keyword>
<evidence type="ECO:0000256" key="12">
    <source>
        <dbReference type="ARBA" id="ARBA00022801"/>
    </source>
</evidence>
<dbReference type="GO" id="GO:0006397">
    <property type="term" value="P:mRNA processing"/>
    <property type="evidence" value="ECO:0007669"/>
    <property type="project" value="UniProtKB-UniRule"/>
</dbReference>
<dbReference type="EMBL" id="MNTG01000002">
    <property type="protein sequence ID" value="OLA39069.1"/>
    <property type="molecule type" value="Genomic_DNA"/>
</dbReference>
<dbReference type="NCBIfam" id="TIGR02191">
    <property type="entry name" value="RNaseIII"/>
    <property type="match status" value="1"/>
</dbReference>
<dbReference type="SMART" id="SM00358">
    <property type="entry name" value="DSRM"/>
    <property type="match status" value="1"/>
</dbReference>
<dbReference type="STRING" id="626940.BHW43_01700"/>
<protein>
    <recommendedName>
        <fullName evidence="15">Ribonuclease 3</fullName>
        <ecNumber evidence="15">3.1.26.3</ecNumber>
    </recommendedName>
    <alternativeName>
        <fullName evidence="15">Ribonuclease III</fullName>
        <shortName evidence="15">RNase III</shortName>
    </alternativeName>
</protein>
<dbReference type="GO" id="GO:0010468">
    <property type="term" value="P:regulation of gene expression"/>
    <property type="evidence" value="ECO:0007669"/>
    <property type="project" value="TreeGrafter"/>
</dbReference>
<accession>A0A1Q6R9P3</accession>
<evidence type="ECO:0000256" key="2">
    <source>
        <dbReference type="ARBA" id="ARBA00004496"/>
    </source>
</evidence>
<comment type="subcellular location">
    <subcellularLocation>
        <location evidence="2 15">Cytoplasm</location>
    </subcellularLocation>
</comment>
<dbReference type="GO" id="GO:0046872">
    <property type="term" value="F:metal ion binding"/>
    <property type="evidence" value="ECO:0007669"/>
    <property type="project" value="UniProtKB-KW"/>
</dbReference>
<dbReference type="CDD" id="cd00593">
    <property type="entry name" value="RIBOc"/>
    <property type="match status" value="1"/>
</dbReference>
<evidence type="ECO:0000256" key="11">
    <source>
        <dbReference type="ARBA" id="ARBA00022759"/>
    </source>
</evidence>
<keyword evidence="10 15" id="KW-0479">Metal-binding</keyword>
<comment type="function">
    <text evidence="15">Digests double-stranded RNA. Involved in the processing of primary rRNA transcript to yield the immediate precursors to the large and small rRNAs (23S and 16S). Processes some mRNAs, and tRNAs when they are encoded in the rRNA operon. Processes pre-crRNA and tracrRNA of type II CRISPR loci if present in the organism.</text>
</comment>
<reference evidence="16 17" key="1">
    <citation type="journal article" date="2016" name="Nat. Biotechnol.">
        <title>Measurement of bacterial replication rates in microbial communities.</title>
        <authorList>
            <person name="Brown C.T."/>
            <person name="Olm M.R."/>
            <person name="Thomas B.C."/>
            <person name="Banfield J.F."/>
        </authorList>
    </citation>
    <scope>NUCLEOTIDE SEQUENCE [LARGE SCALE GENOMIC DNA]</scope>
    <source>
        <strain evidence="16">46_33</strain>
    </source>
</reference>
<feature type="binding site" evidence="15">
    <location>
        <position position="128"/>
    </location>
    <ligand>
        <name>Mg(2+)</name>
        <dbReference type="ChEBI" id="CHEBI:18420"/>
    </ligand>
</feature>
<evidence type="ECO:0000256" key="10">
    <source>
        <dbReference type="ARBA" id="ARBA00022723"/>
    </source>
</evidence>
<dbReference type="PANTHER" id="PTHR11207:SF0">
    <property type="entry name" value="RIBONUCLEASE 3"/>
    <property type="match status" value="1"/>
</dbReference>
<evidence type="ECO:0000256" key="9">
    <source>
        <dbReference type="ARBA" id="ARBA00022722"/>
    </source>
</evidence>
<feature type="binding site" evidence="15">
    <location>
        <position position="52"/>
    </location>
    <ligand>
        <name>Mg(2+)</name>
        <dbReference type="ChEBI" id="CHEBI:18420"/>
    </ligand>
</feature>
<organism evidence="16 17">
    <name type="scientific">Phascolarctobacterium succinatutens</name>
    <dbReference type="NCBI Taxonomy" id="626940"/>
    <lineage>
        <taxon>Bacteria</taxon>
        <taxon>Bacillati</taxon>
        <taxon>Bacillota</taxon>
        <taxon>Negativicutes</taxon>
        <taxon>Acidaminococcales</taxon>
        <taxon>Acidaminococcaceae</taxon>
        <taxon>Phascolarctobacterium</taxon>
    </lineage>
</organism>
<evidence type="ECO:0000256" key="4">
    <source>
        <dbReference type="ARBA" id="ARBA00011738"/>
    </source>
</evidence>
<comment type="caution">
    <text evidence="16">The sequence shown here is derived from an EMBL/GenBank/DDBJ whole genome shotgun (WGS) entry which is preliminary data.</text>
</comment>
<dbReference type="FunFam" id="1.10.1520.10:FF:000001">
    <property type="entry name" value="Ribonuclease 3"/>
    <property type="match status" value="1"/>
</dbReference>
<evidence type="ECO:0000256" key="6">
    <source>
        <dbReference type="ARBA" id="ARBA00022552"/>
    </source>
</evidence>
<dbReference type="EC" id="3.1.26.3" evidence="15"/>
<dbReference type="PROSITE" id="PS50142">
    <property type="entry name" value="RNASE_3_2"/>
    <property type="match status" value="1"/>
</dbReference>
<dbReference type="AlphaFoldDB" id="A0A1Q6R9P3"/>
<gene>
    <name evidence="15" type="primary">rnc</name>
    <name evidence="16" type="ORF">BHW43_01700</name>
</gene>
<evidence type="ECO:0000256" key="5">
    <source>
        <dbReference type="ARBA" id="ARBA00022490"/>
    </source>
</evidence>
<dbReference type="GO" id="GO:0003725">
    <property type="term" value="F:double-stranded RNA binding"/>
    <property type="evidence" value="ECO:0007669"/>
    <property type="project" value="TreeGrafter"/>
</dbReference>
<dbReference type="GO" id="GO:0005737">
    <property type="term" value="C:cytoplasm"/>
    <property type="evidence" value="ECO:0007669"/>
    <property type="project" value="UniProtKB-SubCell"/>
</dbReference>
<dbReference type="Proteomes" id="UP000186777">
    <property type="component" value="Unassembled WGS sequence"/>
</dbReference>
<keyword evidence="5 15" id="KW-0963">Cytoplasm</keyword>
<dbReference type="SUPFAM" id="SSF54768">
    <property type="entry name" value="dsRNA-binding domain-like"/>
    <property type="match status" value="1"/>
</dbReference>
<comment type="cofactor">
    <cofactor evidence="15">
        <name>Mg(2+)</name>
        <dbReference type="ChEBI" id="CHEBI:18420"/>
    </cofactor>
</comment>
<keyword evidence="6 15" id="KW-0698">rRNA processing</keyword>
<feature type="binding site" evidence="15">
    <location>
        <position position="125"/>
    </location>
    <ligand>
        <name>Mg(2+)</name>
        <dbReference type="ChEBI" id="CHEBI:18420"/>
    </ligand>
</feature>
<evidence type="ECO:0000256" key="13">
    <source>
        <dbReference type="ARBA" id="ARBA00022842"/>
    </source>
</evidence>
<dbReference type="PROSITE" id="PS50137">
    <property type="entry name" value="DS_RBD"/>
    <property type="match status" value="1"/>
</dbReference>
<proteinExistence type="inferred from homology"/>
<dbReference type="PANTHER" id="PTHR11207">
    <property type="entry name" value="RIBONUCLEASE III"/>
    <property type="match status" value="1"/>
</dbReference>
<comment type="similarity">
    <text evidence="3">Belongs to the ribonuclease III family.</text>
</comment>
<dbReference type="InterPro" id="IPR014720">
    <property type="entry name" value="dsRBD_dom"/>
</dbReference>
<keyword evidence="12 15" id="KW-0378">Hydrolase</keyword>
<comment type="catalytic activity">
    <reaction evidence="1 15">
        <text>Endonucleolytic cleavage to 5'-phosphomonoester.</text>
        <dbReference type="EC" id="3.1.26.3"/>
    </reaction>
</comment>